<dbReference type="GO" id="GO:0004497">
    <property type="term" value="F:monooxygenase activity"/>
    <property type="evidence" value="ECO:0007669"/>
    <property type="project" value="InterPro"/>
</dbReference>
<dbReference type="PANTHER" id="PTHR43747">
    <property type="entry name" value="FAD-BINDING PROTEIN"/>
    <property type="match status" value="1"/>
</dbReference>
<proteinExistence type="predicted"/>
<keyword evidence="2" id="KW-0285">Flavoprotein</keyword>
<feature type="binding site" evidence="2">
    <location>
        <position position="374"/>
    </location>
    <ligand>
        <name>FAD</name>
        <dbReference type="ChEBI" id="CHEBI:57692"/>
    </ligand>
</feature>
<sequence>MSDKYKGGQILLCAGTFGIEGGKRAGEDQVVETGVADTEEKRVVVVGGGSAGWIAACRLAAQVRRTGAGVRVTLIESRNVPTVGVGEGTWPTMRNTLAKIGIAETDFIRSCDAAFKQGARFVGWTDGTPQDGYYHPLNPPAGATEIDLAPYWLHRGEGDAAFADWVDYQAMLCDAGLGPKTIVMPEYAGHANYAYHLDAGKFATMLRDHGVGTLGIEHVLGDVLRPRMTDHGDIVHLELADGRSVAGDLFVDCTGFAARLIGGIYDVPFRRCGDVLFADRAIALQVPYDDEDAPITCHTVSTAQGSGWIWDIGLWSRRGVGHVYSSAHISDDAAEAALRRHVGTAAQGLSARRISIEAGHRARFWQNNCVAVGLSAGFLEPLEASALMLIEASMDAIADRLPRNRAAMDVMARQFNATFTHHWMRIIEFLKLHYVLTKRTDTDFWRDNVAASSIPDGLAERLAMWRYHSPGPQDFDHAREVFSWPSYQYILHGMGFDSRQPRIDPSAPEAGLAQRFVTRMQRAKDELRTRAPRHRDLLHAIREHGLQRV</sequence>
<dbReference type="SUPFAM" id="SSF51905">
    <property type="entry name" value="FAD/NAD(P)-binding domain"/>
    <property type="match status" value="1"/>
</dbReference>
<protein>
    <submittedName>
        <fullName evidence="3">Tryptophan 7-halogenase</fullName>
    </submittedName>
</protein>
<dbReference type="Gene3D" id="3.50.50.60">
    <property type="entry name" value="FAD/NAD(P)-binding domain"/>
    <property type="match status" value="1"/>
</dbReference>
<feature type="binding site" evidence="2">
    <location>
        <position position="383"/>
    </location>
    <ligand>
        <name>L-tryptophan</name>
        <dbReference type="ChEBI" id="CHEBI:57912"/>
    </ligand>
</feature>
<keyword evidence="4" id="KW-1185">Reference proteome</keyword>
<gene>
    <name evidence="3" type="ORF">HP438_02505</name>
</gene>
<evidence type="ECO:0000256" key="2">
    <source>
        <dbReference type="PIRSR" id="PIRSR011396-2"/>
    </source>
</evidence>
<feature type="binding site" evidence="2">
    <location>
        <begin position="48"/>
        <end position="51"/>
    </location>
    <ligand>
        <name>FAD</name>
        <dbReference type="ChEBI" id="CHEBI:57692"/>
    </ligand>
</feature>
<dbReference type="InterPro" id="IPR050816">
    <property type="entry name" value="Flavin-dep_Halogenase_NPB"/>
</dbReference>
<dbReference type="PANTHER" id="PTHR43747:SF4">
    <property type="entry name" value="FLAVIN-DEPENDENT TRYPTOPHAN HALOGENASE"/>
    <property type="match status" value="1"/>
</dbReference>
<feature type="binding site" evidence="2">
    <location>
        <position position="116"/>
    </location>
    <ligand>
        <name>7-chloro-L-tryptophan</name>
        <dbReference type="ChEBI" id="CHEBI:58713"/>
    </ligand>
</feature>
<evidence type="ECO:0000313" key="3">
    <source>
        <dbReference type="EMBL" id="NUU45849.1"/>
    </source>
</evidence>
<feature type="binding site" evidence="2">
    <location>
        <position position="223"/>
    </location>
    <ligand>
        <name>FAD</name>
        <dbReference type="ChEBI" id="CHEBI:57692"/>
    </ligand>
</feature>
<comment type="caution">
    <text evidence="3">The sequence shown here is derived from an EMBL/GenBank/DDBJ whole genome shotgun (WGS) entry which is preliminary data.</text>
</comment>
<reference evidence="3 4" key="1">
    <citation type="submission" date="2020-05" db="EMBL/GenBank/DDBJ databases">
        <title>Genome Sequencing of Type Strains.</title>
        <authorList>
            <person name="Lemaire J.F."/>
            <person name="Inderbitzin P."/>
            <person name="Gregorio O.A."/>
            <person name="Collins S.B."/>
            <person name="Wespe N."/>
            <person name="Knight-Connoni V."/>
        </authorList>
    </citation>
    <scope>NUCLEOTIDE SEQUENCE [LARGE SCALE GENOMIC DNA]</scope>
    <source>
        <strain evidence="3 4">DSM 100049</strain>
    </source>
</reference>
<evidence type="ECO:0000313" key="4">
    <source>
        <dbReference type="Proteomes" id="UP000536441"/>
    </source>
</evidence>
<organism evidence="3 4">
    <name type="scientific">Sphingomonas zeae</name>
    <dbReference type="NCBI Taxonomy" id="1646122"/>
    <lineage>
        <taxon>Bacteria</taxon>
        <taxon>Pseudomonadati</taxon>
        <taxon>Pseudomonadota</taxon>
        <taxon>Alphaproteobacteria</taxon>
        <taxon>Sphingomonadales</taxon>
        <taxon>Sphingomonadaceae</taxon>
        <taxon>Sphingomonas</taxon>
    </lineage>
</organism>
<dbReference type="Pfam" id="PF04820">
    <property type="entry name" value="Trp_halogenase"/>
    <property type="match status" value="1"/>
</dbReference>
<dbReference type="InterPro" id="IPR033856">
    <property type="entry name" value="Trp_halogen"/>
</dbReference>
<dbReference type="PIRSF" id="PIRSF011396">
    <property type="entry name" value="Trp_halogenase"/>
    <property type="match status" value="1"/>
</dbReference>
<dbReference type="InterPro" id="IPR036188">
    <property type="entry name" value="FAD/NAD-bd_sf"/>
</dbReference>
<keyword evidence="2" id="KW-0547">Nucleotide-binding</keyword>
<name>A0A7Y6B1S4_9SPHN</name>
<dbReference type="RefSeq" id="WP_175310632.1">
    <property type="nucleotide sequence ID" value="NZ_CBCRYR010000044.1"/>
</dbReference>
<accession>A0A7Y6B1S4</accession>
<feature type="active site" evidence="1">
    <location>
        <position position="116"/>
    </location>
</feature>
<evidence type="ECO:0000256" key="1">
    <source>
        <dbReference type="PIRSR" id="PIRSR011396-1"/>
    </source>
</evidence>
<dbReference type="AlphaFoldDB" id="A0A7Y6B1S4"/>
<dbReference type="GO" id="GO:0000166">
    <property type="term" value="F:nucleotide binding"/>
    <property type="evidence" value="ECO:0007669"/>
    <property type="project" value="UniProtKB-KW"/>
</dbReference>
<dbReference type="EMBL" id="JABMCH010000048">
    <property type="protein sequence ID" value="NUU45849.1"/>
    <property type="molecule type" value="Genomic_DNA"/>
</dbReference>
<keyword evidence="2" id="KW-0274">FAD</keyword>
<dbReference type="InterPro" id="IPR006905">
    <property type="entry name" value="Flavin_halogenase"/>
</dbReference>
<dbReference type="Proteomes" id="UP000536441">
    <property type="component" value="Unassembled WGS sequence"/>
</dbReference>